<dbReference type="PANTHER" id="PTHR30154">
    <property type="entry name" value="LEUCINE-RESPONSIVE REGULATORY PROTEIN"/>
    <property type="match status" value="1"/>
</dbReference>
<evidence type="ECO:0000313" key="7">
    <source>
        <dbReference type="Proteomes" id="UP001224926"/>
    </source>
</evidence>
<reference evidence="6 7" key="1">
    <citation type="submission" date="2022-07" db="EMBL/GenBank/DDBJ databases">
        <title>Two temperate virus in Haloterrigena jeotgali A29.</title>
        <authorList>
            <person name="Deng X."/>
        </authorList>
    </citation>
    <scope>NUCLEOTIDE SEQUENCE [LARGE SCALE GENOMIC DNA]</scope>
    <source>
        <strain evidence="6 7">A29</strain>
    </source>
</reference>
<dbReference type="GO" id="GO:0006813">
    <property type="term" value="P:potassium ion transport"/>
    <property type="evidence" value="ECO:0007669"/>
    <property type="project" value="InterPro"/>
</dbReference>
<dbReference type="SMART" id="SM00344">
    <property type="entry name" value="HTH_ASNC"/>
    <property type="match status" value="1"/>
</dbReference>
<dbReference type="GO" id="GO:0043200">
    <property type="term" value="P:response to amino acid"/>
    <property type="evidence" value="ECO:0007669"/>
    <property type="project" value="TreeGrafter"/>
</dbReference>
<evidence type="ECO:0000256" key="1">
    <source>
        <dbReference type="ARBA" id="ARBA00023015"/>
    </source>
</evidence>
<accession>A0AAF0P9B3</accession>
<dbReference type="SUPFAM" id="SSF46785">
    <property type="entry name" value="Winged helix' DNA-binding domain"/>
    <property type="match status" value="1"/>
</dbReference>
<dbReference type="EMBL" id="CP101873">
    <property type="protein sequence ID" value="WMT06356.1"/>
    <property type="molecule type" value="Genomic_DNA"/>
</dbReference>
<evidence type="ECO:0000259" key="5">
    <source>
        <dbReference type="PROSITE" id="PS51202"/>
    </source>
</evidence>
<dbReference type="PANTHER" id="PTHR30154:SF34">
    <property type="entry name" value="TRANSCRIPTIONAL REGULATOR AZLB"/>
    <property type="match status" value="1"/>
</dbReference>
<proteinExistence type="predicted"/>
<dbReference type="AlphaFoldDB" id="A0AAF0P9B3"/>
<dbReference type="GeneID" id="39862598"/>
<dbReference type="InterPro" id="IPR019888">
    <property type="entry name" value="Tscrpt_reg_AsnC-like"/>
</dbReference>
<dbReference type="RefSeq" id="WP_049965879.1">
    <property type="nucleotide sequence ID" value="NZ_CP101873.1"/>
</dbReference>
<organism evidence="6 7">
    <name type="scientific">Natrinema thermotolerans</name>
    <dbReference type="NCBI Taxonomy" id="121872"/>
    <lineage>
        <taxon>Archaea</taxon>
        <taxon>Methanobacteriati</taxon>
        <taxon>Methanobacteriota</taxon>
        <taxon>Stenosarchaea group</taxon>
        <taxon>Halobacteria</taxon>
        <taxon>Halobacteriales</taxon>
        <taxon>Natrialbaceae</taxon>
        <taxon>Natrinema</taxon>
    </lineage>
</organism>
<feature type="domain" description="HTH asnC-type" evidence="4">
    <location>
        <begin position="5"/>
        <end position="68"/>
    </location>
</feature>
<dbReference type="GO" id="GO:0005829">
    <property type="term" value="C:cytosol"/>
    <property type="evidence" value="ECO:0007669"/>
    <property type="project" value="TreeGrafter"/>
</dbReference>
<dbReference type="InterPro" id="IPR000485">
    <property type="entry name" value="AsnC-type_HTH_dom"/>
</dbReference>
<feature type="domain" description="RCK C-terminal" evidence="5">
    <location>
        <begin position="159"/>
        <end position="247"/>
    </location>
</feature>
<dbReference type="CDD" id="cd00090">
    <property type="entry name" value="HTH_ARSR"/>
    <property type="match status" value="1"/>
</dbReference>
<dbReference type="PROSITE" id="PS50956">
    <property type="entry name" value="HTH_ASNC_2"/>
    <property type="match status" value="1"/>
</dbReference>
<evidence type="ECO:0000313" key="6">
    <source>
        <dbReference type="EMBL" id="WMT06356.1"/>
    </source>
</evidence>
<name>A0AAF0P9B3_9EURY</name>
<sequence>MTQRVDEIDKRILYYLALDARNTATSDIAEEMEVTPATIRNRIAQLEEQGILRGYLADIDYKSIDGYVTYHFRCTAPIPDRARLAQSALEISGVITVQELMAGSANLGITVVGADTNEINKIAGELSDLGLEIEDESVIEGEYHTPYNPFGPENVPKGPSLTDFMSLAGDAEVVEFTVSEGAEIADTTIEEAVDEELLADEMLVVGIERDGDVLTPKGETVIQTGDVVSLFSKAPLETDSLEVFGTQ</sequence>
<dbReference type="Gene3D" id="3.30.70.1450">
    <property type="entry name" value="Regulator of K+ conductance, C-terminal domain"/>
    <property type="match status" value="1"/>
</dbReference>
<keyword evidence="7" id="KW-1185">Reference proteome</keyword>
<dbReference type="Pfam" id="PF02080">
    <property type="entry name" value="TrkA_C"/>
    <property type="match status" value="1"/>
</dbReference>
<dbReference type="PRINTS" id="PR00033">
    <property type="entry name" value="HTHASNC"/>
</dbReference>
<dbReference type="PROSITE" id="PS51202">
    <property type="entry name" value="RCK_C"/>
    <property type="match status" value="1"/>
</dbReference>
<keyword evidence="1" id="KW-0805">Transcription regulation</keyword>
<dbReference type="SUPFAM" id="SSF116726">
    <property type="entry name" value="TrkA C-terminal domain-like"/>
    <property type="match status" value="1"/>
</dbReference>
<evidence type="ECO:0000256" key="2">
    <source>
        <dbReference type="ARBA" id="ARBA00023125"/>
    </source>
</evidence>
<dbReference type="InterPro" id="IPR011991">
    <property type="entry name" value="ArsR-like_HTH"/>
</dbReference>
<keyword evidence="3" id="KW-0804">Transcription</keyword>
<evidence type="ECO:0000256" key="3">
    <source>
        <dbReference type="ARBA" id="ARBA00023163"/>
    </source>
</evidence>
<evidence type="ECO:0000259" key="4">
    <source>
        <dbReference type="PROSITE" id="PS50956"/>
    </source>
</evidence>
<dbReference type="Proteomes" id="UP001224926">
    <property type="component" value="Chromosome"/>
</dbReference>
<dbReference type="GeneID" id="84214929"/>
<dbReference type="Pfam" id="PF13412">
    <property type="entry name" value="HTH_24"/>
    <property type="match status" value="1"/>
</dbReference>
<dbReference type="Gene3D" id="1.10.10.10">
    <property type="entry name" value="Winged helix-like DNA-binding domain superfamily/Winged helix DNA-binding domain"/>
    <property type="match status" value="1"/>
</dbReference>
<dbReference type="GO" id="GO:0008324">
    <property type="term" value="F:monoatomic cation transmembrane transporter activity"/>
    <property type="evidence" value="ECO:0007669"/>
    <property type="project" value="InterPro"/>
</dbReference>
<keyword evidence="2" id="KW-0238">DNA-binding</keyword>
<gene>
    <name evidence="6" type="ORF">NP511_13270</name>
</gene>
<dbReference type="GO" id="GO:0043565">
    <property type="term" value="F:sequence-specific DNA binding"/>
    <property type="evidence" value="ECO:0007669"/>
    <property type="project" value="InterPro"/>
</dbReference>
<dbReference type="InterPro" id="IPR006037">
    <property type="entry name" value="RCK_C"/>
</dbReference>
<protein>
    <submittedName>
        <fullName evidence="6">Winged helix-turn-helix transcriptional regulator</fullName>
    </submittedName>
</protein>
<dbReference type="InterPro" id="IPR036388">
    <property type="entry name" value="WH-like_DNA-bd_sf"/>
</dbReference>
<dbReference type="InterPro" id="IPR036721">
    <property type="entry name" value="RCK_C_sf"/>
</dbReference>
<dbReference type="InterPro" id="IPR036390">
    <property type="entry name" value="WH_DNA-bd_sf"/>
</dbReference>